<feature type="transmembrane region" description="Helical" evidence="4">
    <location>
        <begin position="63"/>
        <end position="82"/>
    </location>
</feature>
<comment type="subcellular location">
    <subcellularLocation>
        <location evidence="1">Cell membrane</location>
    </subcellularLocation>
</comment>
<dbReference type="RefSeq" id="WP_076713001.1">
    <property type="nucleotide sequence ID" value="NZ_MOEN01000015.1"/>
</dbReference>
<gene>
    <name evidence="6" type="ORF">BLW93_04960</name>
</gene>
<evidence type="ECO:0000256" key="4">
    <source>
        <dbReference type="SAM" id="Phobius"/>
    </source>
</evidence>
<keyword evidence="3 4" id="KW-0472">Membrane</keyword>
<dbReference type="Proteomes" id="UP000187408">
    <property type="component" value="Unassembled WGS sequence"/>
</dbReference>
<dbReference type="PROSITE" id="PS51379">
    <property type="entry name" value="4FE4S_FER_2"/>
    <property type="match status" value="1"/>
</dbReference>
<dbReference type="PANTHER" id="PTHR30224">
    <property type="entry name" value="ELECTRON TRANSPORT PROTEIN"/>
    <property type="match status" value="1"/>
</dbReference>
<evidence type="ECO:0000256" key="1">
    <source>
        <dbReference type="ARBA" id="ARBA00004236"/>
    </source>
</evidence>
<feature type="domain" description="4Fe-4S ferredoxin-type" evidence="5">
    <location>
        <begin position="249"/>
        <end position="278"/>
    </location>
</feature>
<evidence type="ECO:0000313" key="7">
    <source>
        <dbReference type="Proteomes" id="UP000187408"/>
    </source>
</evidence>
<dbReference type="AlphaFoldDB" id="A0A1R1ML01"/>
<organism evidence="6 7">
    <name type="scientific">Desulfurobacterium indicum</name>
    <dbReference type="NCBI Taxonomy" id="1914305"/>
    <lineage>
        <taxon>Bacteria</taxon>
        <taxon>Pseudomonadati</taxon>
        <taxon>Aquificota</taxon>
        <taxon>Aquificia</taxon>
        <taxon>Desulfurobacteriales</taxon>
        <taxon>Desulfurobacteriaceae</taxon>
        <taxon>Desulfurobacterium</taxon>
    </lineage>
</organism>
<evidence type="ECO:0000256" key="2">
    <source>
        <dbReference type="ARBA" id="ARBA00022475"/>
    </source>
</evidence>
<evidence type="ECO:0000313" key="6">
    <source>
        <dbReference type="EMBL" id="OMH40487.1"/>
    </source>
</evidence>
<name>A0A1R1ML01_9BACT</name>
<dbReference type="EMBL" id="MOEN01000015">
    <property type="protein sequence ID" value="OMH40487.1"/>
    <property type="molecule type" value="Genomic_DNA"/>
</dbReference>
<keyword evidence="4" id="KW-0812">Transmembrane</keyword>
<dbReference type="Pfam" id="PF12801">
    <property type="entry name" value="Fer4_5"/>
    <property type="match status" value="2"/>
</dbReference>
<feature type="transmembrane region" description="Helical" evidence="4">
    <location>
        <begin position="130"/>
        <end position="148"/>
    </location>
</feature>
<dbReference type="SUPFAM" id="SSF54862">
    <property type="entry name" value="4Fe-4S ferredoxins"/>
    <property type="match status" value="1"/>
</dbReference>
<feature type="transmembrane region" description="Helical" evidence="4">
    <location>
        <begin position="285"/>
        <end position="305"/>
    </location>
</feature>
<keyword evidence="4" id="KW-1133">Transmembrane helix</keyword>
<dbReference type="OrthoDB" id="9806398at2"/>
<reference evidence="6 7" key="1">
    <citation type="submission" date="2016-10" db="EMBL/GenBank/DDBJ databases">
        <title>Genome sequence of a sulfur-reducing bacterium Desulfurobacterium indicum K6013.</title>
        <authorList>
            <person name="Cao J."/>
            <person name="Shao Z."/>
            <person name="Alain K."/>
            <person name="Jebbar M."/>
        </authorList>
    </citation>
    <scope>NUCLEOTIDE SEQUENCE [LARGE SCALE GENOMIC DNA]</scope>
    <source>
        <strain evidence="6 7">K6013</strain>
    </source>
</reference>
<dbReference type="InterPro" id="IPR052378">
    <property type="entry name" value="NosR_regulator"/>
</dbReference>
<dbReference type="InterPro" id="IPR017896">
    <property type="entry name" value="4Fe4S_Fe-S-bd"/>
</dbReference>
<protein>
    <submittedName>
        <fullName evidence="6">4Fe-4S ferredoxin</fullName>
    </submittedName>
</protein>
<dbReference type="GO" id="GO:0005886">
    <property type="term" value="C:plasma membrane"/>
    <property type="evidence" value="ECO:0007669"/>
    <property type="project" value="UniProtKB-SubCell"/>
</dbReference>
<sequence>MNVRKIRWLVQTAFFLLVVYGVYKYAQFVYYGAVRPDFMDGFCPISGVYDIIMKIRSGVTDPFHPAAMAIMVAAIVTTFILGKGFCSFICPVGTIQDYITFVRNKLSFFKKIDNFGEKIKSWKFYNFIDYSLRSIKFILLAWILYIIFQIPAQMMAMMNQNINATADIELFKFWIELFKGNRPVVALILAIIVLLSVIIPRFWCKYLCPLGAFYGIFNLFSFTHLRRCPEKCNNCKLCSKCIVGLKPYKSVEFNNTECTMCLDCRSACNKNAVRLQILGREIPSLLYPALLVGTFMGVIFLFMYSGVWHSQLSKRDEAFLILKQGFNVKWAKELLMK</sequence>
<dbReference type="PANTHER" id="PTHR30224:SF4">
    <property type="entry name" value="ELECTRON TRANSPORT PROTEIN YCCM-RELATED"/>
    <property type="match status" value="1"/>
</dbReference>
<feature type="transmembrane region" description="Helical" evidence="4">
    <location>
        <begin position="6"/>
        <end position="23"/>
    </location>
</feature>
<proteinExistence type="predicted"/>
<evidence type="ECO:0000256" key="3">
    <source>
        <dbReference type="ARBA" id="ARBA00023136"/>
    </source>
</evidence>
<keyword evidence="2" id="KW-1003">Cell membrane</keyword>
<dbReference type="STRING" id="1914305.BLW93_04960"/>
<evidence type="ECO:0000259" key="5">
    <source>
        <dbReference type="PROSITE" id="PS51379"/>
    </source>
</evidence>
<accession>A0A1R1ML01</accession>
<comment type="caution">
    <text evidence="6">The sequence shown here is derived from an EMBL/GenBank/DDBJ whole genome shotgun (WGS) entry which is preliminary data.</text>
</comment>
<keyword evidence="7" id="KW-1185">Reference proteome</keyword>
<feature type="transmembrane region" description="Helical" evidence="4">
    <location>
        <begin position="184"/>
        <end position="203"/>
    </location>
</feature>